<organism evidence="1 2">
    <name type="scientific">Segatella buccae ATCC 33574</name>
    <dbReference type="NCBI Taxonomy" id="873513"/>
    <lineage>
        <taxon>Bacteria</taxon>
        <taxon>Pseudomonadati</taxon>
        <taxon>Bacteroidota</taxon>
        <taxon>Bacteroidia</taxon>
        <taxon>Bacteroidales</taxon>
        <taxon>Prevotellaceae</taxon>
        <taxon>Segatella</taxon>
    </lineage>
</organism>
<name>E6K8A0_9BACT</name>
<sequence>MDLEQIDIHELLPQREPFVMVDKLVYFDEKTTTASFLVREDNLFVENGRLNACALAENIAQACAARLGYVNKYILKRGIQIGFIGAVKDMKVIDTPVVGDVLTTTIHVLEQIMGLTLVTAVIRIGDRVVTTAEMKIALADEVAAEQPVSQKAQTERKS</sequence>
<gene>
    <name evidence="1" type="ORF">HMPREF6485_1679</name>
</gene>
<accession>E6K8A0</accession>
<comment type="caution">
    <text evidence="1">The sequence shown here is derived from an EMBL/GenBank/DDBJ whole genome shotgun (WGS) entry which is preliminary data.</text>
</comment>
<dbReference type="Gene3D" id="3.10.129.10">
    <property type="entry name" value="Hotdog Thioesterase"/>
    <property type="match status" value="1"/>
</dbReference>
<dbReference type="InterPro" id="IPR029069">
    <property type="entry name" value="HotDog_dom_sf"/>
</dbReference>
<reference evidence="1 2" key="1">
    <citation type="submission" date="2010-10" db="EMBL/GenBank/DDBJ databases">
        <authorList>
            <person name="Muzny D."/>
            <person name="Qin X."/>
            <person name="Deng J."/>
            <person name="Jiang H."/>
            <person name="Liu Y."/>
            <person name="Qu J."/>
            <person name="Song X.-Z."/>
            <person name="Zhang L."/>
            <person name="Thornton R."/>
            <person name="Coyle M."/>
            <person name="Francisco L."/>
            <person name="Jackson L."/>
            <person name="Javaid M."/>
            <person name="Korchina V."/>
            <person name="Kovar C."/>
            <person name="Mata R."/>
            <person name="Mathew T."/>
            <person name="Ngo R."/>
            <person name="Nguyen L."/>
            <person name="Nguyen N."/>
            <person name="Okwuonu G."/>
            <person name="Ongeri F."/>
            <person name="Pham C."/>
            <person name="Simmons D."/>
            <person name="Wilczek-Boney K."/>
            <person name="Hale W."/>
            <person name="Jakkamsetti A."/>
            <person name="Pham P."/>
            <person name="Ruth R."/>
            <person name="San Lucas F."/>
            <person name="Warren J."/>
            <person name="Zhang J."/>
            <person name="Zhao Z."/>
            <person name="Zhou C."/>
            <person name="Zhu D."/>
            <person name="Lee S."/>
            <person name="Bess C."/>
            <person name="Blankenburg K."/>
            <person name="Forbes L."/>
            <person name="Fu Q."/>
            <person name="Gubbala S."/>
            <person name="Hirani K."/>
            <person name="Jayaseelan J.C."/>
            <person name="Lara F."/>
            <person name="Munidasa M."/>
            <person name="Palculict T."/>
            <person name="Patil S."/>
            <person name="Pu L.-L."/>
            <person name="Saada N."/>
            <person name="Tang L."/>
            <person name="Weissenberger G."/>
            <person name="Zhu Y."/>
            <person name="Hemphill L."/>
            <person name="Shang Y."/>
            <person name="Youmans B."/>
            <person name="Ayvaz T."/>
            <person name="Ross M."/>
            <person name="Santibanez J."/>
            <person name="Aqrawi P."/>
            <person name="Gross S."/>
            <person name="Joshi V."/>
            <person name="Fowler G."/>
            <person name="Nazareth L."/>
            <person name="Reid J."/>
            <person name="Worley K."/>
            <person name="Petrosino J."/>
            <person name="Highlander S."/>
            <person name="Gibbs R."/>
        </authorList>
    </citation>
    <scope>NUCLEOTIDE SEQUENCE [LARGE SCALE GENOMIC DNA]</scope>
    <source>
        <strain evidence="1 2">ATCC 33574</strain>
    </source>
</reference>
<dbReference type="Pfam" id="PF22817">
    <property type="entry name" value="ApeP-like"/>
    <property type="match status" value="1"/>
</dbReference>
<dbReference type="eggNOG" id="COG4706">
    <property type="taxonomic scope" value="Bacteria"/>
</dbReference>
<evidence type="ECO:0000313" key="1">
    <source>
        <dbReference type="EMBL" id="EFU30400.1"/>
    </source>
</evidence>
<dbReference type="Proteomes" id="UP000003112">
    <property type="component" value="Unassembled WGS sequence"/>
</dbReference>
<keyword evidence="2" id="KW-1185">Reference proteome</keyword>
<dbReference type="InterPro" id="IPR016776">
    <property type="entry name" value="ApeP-like_dehydratase"/>
</dbReference>
<dbReference type="HOGENOM" id="CLU_116661_2_0_10"/>
<dbReference type="SUPFAM" id="SSF54637">
    <property type="entry name" value="Thioesterase/thiol ester dehydrase-isomerase"/>
    <property type="match status" value="1"/>
</dbReference>
<protein>
    <submittedName>
        <fullName evidence="1">FabA-like domain protein</fullName>
    </submittedName>
</protein>
<dbReference type="STRING" id="873513.HMPREF6485_1679"/>
<dbReference type="GeneID" id="93536435"/>
<dbReference type="RefSeq" id="WP_004345763.1">
    <property type="nucleotide sequence ID" value="NZ_GL586311.1"/>
</dbReference>
<evidence type="ECO:0000313" key="2">
    <source>
        <dbReference type="Proteomes" id="UP000003112"/>
    </source>
</evidence>
<dbReference type="EMBL" id="AEPD01000028">
    <property type="protein sequence ID" value="EFU30400.1"/>
    <property type="molecule type" value="Genomic_DNA"/>
</dbReference>
<dbReference type="AlphaFoldDB" id="E6K8A0"/>
<proteinExistence type="predicted"/>